<dbReference type="SUPFAM" id="SSF52279">
    <property type="entry name" value="Beta-D-glucan exohydrolase, C-terminal domain"/>
    <property type="match status" value="1"/>
</dbReference>
<dbReference type="GO" id="GO:0009251">
    <property type="term" value="P:glucan catabolic process"/>
    <property type="evidence" value="ECO:0007669"/>
    <property type="project" value="TreeGrafter"/>
</dbReference>
<dbReference type="PROSITE" id="PS00775">
    <property type="entry name" value="GLYCOSYL_HYDROL_F3"/>
    <property type="match status" value="1"/>
</dbReference>
<organism evidence="11 12">
    <name type="scientific">Serratia marcescens</name>
    <dbReference type="NCBI Taxonomy" id="615"/>
    <lineage>
        <taxon>Bacteria</taxon>
        <taxon>Pseudomonadati</taxon>
        <taxon>Pseudomonadota</taxon>
        <taxon>Gammaproteobacteria</taxon>
        <taxon>Enterobacterales</taxon>
        <taxon>Yersiniaceae</taxon>
        <taxon>Serratia</taxon>
    </lineage>
</organism>
<comment type="catalytic activity">
    <reaction evidence="1">
        <text>Hydrolysis of terminal, non-reducing beta-D-glucosyl residues with release of beta-D-glucose.</text>
        <dbReference type="EC" id="3.2.1.21"/>
    </reaction>
</comment>
<dbReference type="InterPro" id="IPR019800">
    <property type="entry name" value="Glyco_hydro_3_AS"/>
</dbReference>
<dbReference type="InterPro" id="IPR017853">
    <property type="entry name" value="GH"/>
</dbReference>
<evidence type="ECO:0000259" key="9">
    <source>
        <dbReference type="Pfam" id="PF00933"/>
    </source>
</evidence>
<evidence type="ECO:0000256" key="2">
    <source>
        <dbReference type="ARBA" id="ARBA00005336"/>
    </source>
</evidence>
<dbReference type="InterPro" id="IPR036962">
    <property type="entry name" value="Glyco_hydro_3_N_sf"/>
</dbReference>
<evidence type="ECO:0000256" key="3">
    <source>
        <dbReference type="ARBA" id="ARBA00012744"/>
    </source>
</evidence>
<evidence type="ECO:0000256" key="4">
    <source>
        <dbReference type="ARBA" id="ARBA00022729"/>
    </source>
</evidence>
<proteinExistence type="inferred from homology"/>
<dbReference type="InterPro" id="IPR002772">
    <property type="entry name" value="Glyco_hydro_3_C"/>
</dbReference>
<dbReference type="EMBL" id="UGYK01000002">
    <property type="protein sequence ID" value="SUI81532.1"/>
    <property type="molecule type" value="Genomic_DNA"/>
</dbReference>
<feature type="region of interest" description="Disordered" evidence="8">
    <location>
        <begin position="179"/>
        <end position="207"/>
    </location>
</feature>
<keyword evidence="6 7" id="KW-0326">Glycosidase</keyword>
<evidence type="ECO:0000259" key="10">
    <source>
        <dbReference type="Pfam" id="PF01915"/>
    </source>
</evidence>
<dbReference type="Gene3D" id="3.40.50.1700">
    <property type="entry name" value="Glycoside hydrolase family 3 C-terminal domain"/>
    <property type="match status" value="1"/>
</dbReference>
<sequence>MPATANPWLLKDLLREQWGFKGITISDHGAIKELIKHGVAADARDAVRLAITSGVDMSMSDEFYDKYLPGLVKDGLVPESDIDRACRDVLNTKYDMGLFTNPYVHLGPAGSDPQDTNAESRLHRAEARVVARKTMVLLKNDKQTLPLSKQATIALVGPMADSQRDVMGSWSAAGVVKQSGHPARRAGAGGGRQGAHFVRQGRQRHAG</sequence>
<keyword evidence="4" id="KW-0732">Signal</keyword>
<feature type="domain" description="Glycoside hydrolase family 3 N-terminal" evidence="9">
    <location>
        <begin position="2"/>
        <end position="91"/>
    </location>
</feature>
<dbReference type="Pfam" id="PF00933">
    <property type="entry name" value="Glyco_hydro_3"/>
    <property type="match status" value="1"/>
</dbReference>
<evidence type="ECO:0000256" key="1">
    <source>
        <dbReference type="ARBA" id="ARBA00000448"/>
    </source>
</evidence>
<protein>
    <recommendedName>
        <fullName evidence="3">beta-glucosidase</fullName>
        <ecNumber evidence="3">3.2.1.21</ecNumber>
    </recommendedName>
</protein>
<gene>
    <name evidence="11" type="primary">bglX_4</name>
    <name evidence="11" type="ORF">NCTC10211_05179</name>
</gene>
<dbReference type="Gene3D" id="3.20.20.300">
    <property type="entry name" value="Glycoside hydrolase, family 3, N-terminal domain"/>
    <property type="match status" value="1"/>
</dbReference>
<evidence type="ECO:0000313" key="11">
    <source>
        <dbReference type="EMBL" id="SUI81532.1"/>
    </source>
</evidence>
<evidence type="ECO:0000313" key="12">
    <source>
        <dbReference type="Proteomes" id="UP000254765"/>
    </source>
</evidence>
<reference evidence="11 12" key="1">
    <citation type="submission" date="2018-06" db="EMBL/GenBank/DDBJ databases">
        <authorList>
            <consortium name="Pathogen Informatics"/>
            <person name="Doyle S."/>
        </authorList>
    </citation>
    <scope>NUCLEOTIDE SEQUENCE [LARGE SCALE GENOMIC DNA]</scope>
    <source>
        <strain evidence="11 12">NCTC10211</strain>
    </source>
</reference>
<evidence type="ECO:0000256" key="8">
    <source>
        <dbReference type="SAM" id="MobiDB-lite"/>
    </source>
</evidence>
<dbReference type="SUPFAM" id="SSF51445">
    <property type="entry name" value="(Trans)glycosidases"/>
    <property type="match status" value="1"/>
</dbReference>
<feature type="domain" description="Glycoside hydrolase family 3 C-terminal" evidence="10">
    <location>
        <begin position="135"/>
        <end position="179"/>
    </location>
</feature>
<dbReference type="PANTHER" id="PTHR30620:SF16">
    <property type="entry name" value="LYSOSOMAL BETA GLUCOSIDASE"/>
    <property type="match status" value="1"/>
</dbReference>
<evidence type="ECO:0000256" key="6">
    <source>
        <dbReference type="ARBA" id="ARBA00023295"/>
    </source>
</evidence>
<evidence type="ECO:0000256" key="5">
    <source>
        <dbReference type="ARBA" id="ARBA00022801"/>
    </source>
</evidence>
<dbReference type="InterPro" id="IPR036881">
    <property type="entry name" value="Glyco_hydro_3_C_sf"/>
</dbReference>
<dbReference type="AlphaFoldDB" id="A0A380AKB4"/>
<name>A0A380AKB4_SERMA</name>
<dbReference type="GO" id="GO:0008422">
    <property type="term" value="F:beta-glucosidase activity"/>
    <property type="evidence" value="ECO:0007669"/>
    <property type="project" value="UniProtKB-EC"/>
</dbReference>
<comment type="similarity">
    <text evidence="2 7">Belongs to the glycosyl hydrolase 3 family.</text>
</comment>
<evidence type="ECO:0000256" key="7">
    <source>
        <dbReference type="RuleBase" id="RU361161"/>
    </source>
</evidence>
<dbReference type="Pfam" id="PF01915">
    <property type="entry name" value="Glyco_hydro_3_C"/>
    <property type="match status" value="1"/>
</dbReference>
<dbReference type="EC" id="3.2.1.21" evidence="3"/>
<accession>A0A380AKB4</accession>
<dbReference type="InterPro" id="IPR051915">
    <property type="entry name" value="Cellulose_Degrad_GH3"/>
</dbReference>
<dbReference type="Proteomes" id="UP000254765">
    <property type="component" value="Unassembled WGS sequence"/>
</dbReference>
<dbReference type="PANTHER" id="PTHR30620">
    <property type="entry name" value="PERIPLASMIC BETA-GLUCOSIDASE-RELATED"/>
    <property type="match status" value="1"/>
</dbReference>
<dbReference type="InterPro" id="IPR001764">
    <property type="entry name" value="Glyco_hydro_3_N"/>
</dbReference>
<keyword evidence="5 7" id="KW-0378">Hydrolase</keyword>